<dbReference type="GO" id="GO:0000976">
    <property type="term" value="F:transcription cis-regulatory region binding"/>
    <property type="evidence" value="ECO:0007669"/>
    <property type="project" value="TreeGrafter"/>
</dbReference>
<dbReference type="PROSITE" id="PS50932">
    <property type="entry name" value="HTH_LACI_2"/>
    <property type="match status" value="1"/>
</dbReference>
<dbReference type="SUPFAM" id="SSF53822">
    <property type="entry name" value="Periplasmic binding protein-like I"/>
    <property type="match status" value="1"/>
</dbReference>
<keyword evidence="2 6" id="KW-0238">DNA-binding</keyword>
<dbReference type="InterPro" id="IPR010982">
    <property type="entry name" value="Lambda_DNA-bd_dom_sf"/>
</dbReference>
<evidence type="ECO:0000256" key="1">
    <source>
        <dbReference type="ARBA" id="ARBA00023015"/>
    </source>
</evidence>
<dbReference type="PANTHER" id="PTHR30146:SF109">
    <property type="entry name" value="HTH-TYPE TRANSCRIPTIONAL REGULATOR GALS"/>
    <property type="match status" value="1"/>
</dbReference>
<dbReference type="Pfam" id="PF00356">
    <property type="entry name" value="LacI"/>
    <property type="match status" value="1"/>
</dbReference>
<dbReference type="InterPro" id="IPR046335">
    <property type="entry name" value="LacI/GalR-like_sensor"/>
</dbReference>
<dbReference type="CDD" id="cd01392">
    <property type="entry name" value="HTH_LacI"/>
    <property type="match status" value="1"/>
</dbReference>
<accession>A0A1H9S6T8</accession>
<protein>
    <submittedName>
        <fullName evidence="6">DNA-binding transcriptional regulator, LacI/PurR family</fullName>
    </submittedName>
</protein>
<dbReference type="STRING" id="64702.SAMN05443377_11149"/>
<dbReference type="Gene3D" id="1.10.260.40">
    <property type="entry name" value="lambda repressor-like DNA-binding domains"/>
    <property type="match status" value="1"/>
</dbReference>
<keyword evidence="3" id="KW-0804">Transcription</keyword>
<feature type="domain" description="HTH lacI-type" evidence="5">
    <location>
        <begin position="22"/>
        <end position="76"/>
    </location>
</feature>
<dbReference type="EMBL" id="FOGZ01000011">
    <property type="protein sequence ID" value="SER79879.1"/>
    <property type="molecule type" value="Genomic_DNA"/>
</dbReference>
<keyword evidence="7" id="KW-1185">Reference proteome</keyword>
<dbReference type="RefSeq" id="WP_091969319.1">
    <property type="nucleotide sequence ID" value="NZ_FOGZ01000011.1"/>
</dbReference>
<dbReference type="InterPro" id="IPR000843">
    <property type="entry name" value="HTH_LacI"/>
</dbReference>
<evidence type="ECO:0000256" key="2">
    <source>
        <dbReference type="ARBA" id="ARBA00023125"/>
    </source>
</evidence>
<name>A0A1H9S6T8_9ACTN</name>
<dbReference type="PRINTS" id="PR00036">
    <property type="entry name" value="HTHLACI"/>
</dbReference>
<evidence type="ECO:0000259" key="5">
    <source>
        <dbReference type="PROSITE" id="PS50932"/>
    </source>
</evidence>
<proteinExistence type="predicted"/>
<dbReference type="InterPro" id="IPR028082">
    <property type="entry name" value="Peripla_BP_I"/>
</dbReference>
<keyword evidence="1" id="KW-0805">Transcription regulation</keyword>
<dbReference type="CDD" id="cd06267">
    <property type="entry name" value="PBP1_LacI_sugar_binding-like"/>
    <property type="match status" value="1"/>
</dbReference>
<dbReference type="Proteomes" id="UP000198815">
    <property type="component" value="Unassembled WGS sequence"/>
</dbReference>
<gene>
    <name evidence="6" type="ORF">SAMN05443377_11149</name>
</gene>
<dbReference type="PROSITE" id="PS00356">
    <property type="entry name" value="HTH_LACI_1"/>
    <property type="match status" value="1"/>
</dbReference>
<dbReference type="Pfam" id="PF13377">
    <property type="entry name" value="Peripla_BP_3"/>
    <property type="match status" value="1"/>
</dbReference>
<dbReference type="OrthoDB" id="4268837at2"/>
<sequence length="347" mass="36639">MGGTVSPDEAHSESPGAVHSAPTLDDVAAAAGVSRATASRVLNRSSTVRDETASRVRAATARLGYHPNHAARSLVTQRTGVVAVLVPETESRVFTDPFFATTYGGALSAFADTDYQVVLALSHPGHTVDRMARILTSGIADGALVVSHHTSMAERLINSGQTLVFVGDPGVPGALWVDVDQKRAAYEATGYLVNRGIRAIASITGPADMGSGRMRLDGFRARLVEAGLDPSWTQEADFTPQGAEAATRRLLALHPDVEGLFVASDLMSSGVLRVLAEHRLRVPDDVLLVSFDNSSVATQTVPALTTMEGHAADLGREAGLMLLARLRGEKTDSSRLLASHVVKRDSC</sequence>
<dbReference type="AlphaFoldDB" id="A0A1H9S6T8"/>
<dbReference type="Gene3D" id="3.40.50.2300">
    <property type="match status" value="2"/>
</dbReference>
<evidence type="ECO:0000256" key="4">
    <source>
        <dbReference type="SAM" id="MobiDB-lite"/>
    </source>
</evidence>
<evidence type="ECO:0000313" key="6">
    <source>
        <dbReference type="EMBL" id="SER79879.1"/>
    </source>
</evidence>
<evidence type="ECO:0000313" key="7">
    <source>
        <dbReference type="Proteomes" id="UP000198815"/>
    </source>
</evidence>
<dbReference type="SMART" id="SM00354">
    <property type="entry name" value="HTH_LACI"/>
    <property type="match status" value="1"/>
</dbReference>
<feature type="region of interest" description="Disordered" evidence="4">
    <location>
        <begin position="1"/>
        <end position="22"/>
    </location>
</feature>
<dbReference type="GO" id="GO:0003700">
    <property type="term" value="F:DNA-binding transcription factor activity"/>
    <property type="evidence" value="ECO:0007669"/>
    <property type="project" value="TreeGrafter"/>
</dbReference>
<reference evidence="6 7" key="1">
    <citation type="submission" date="2016-10" db="EMBL/GenBank/DDBJ databases">
        <authorList>
            <person name="de Groot N.N."/>
        </authorList>
    </citation>
    <scope>NUCLEOTIDE SEQUENCE [LARGE SCALE GENOMIC DNA]</scope>
    <source>
        <strain evidence="6 7">DSM 16859</strain>
    </source>
</reference>
<dbReference type="PANTHER" id="PTHR30146">
    <property type="entry name" value="LACI-RELATED TRANSCRIPTIONAL REPRESSOR"/>
    <property type="match status" value="1"/>
</dbReference>
<dbReference type="SUPFAM" id="SSF47413">
    <property type="entry name" value="lambda repressor-like DNA-binding domains"/>
    <property type="match status" value="1"/>
</dbReference>
<organism evidence="6 7">
    <name type="scientific">Propionibacterium cyclohexanicum</name>
    <dbReference type="NCBI Taxonomy" id="64702"/>
    <lineage>
        <taxon>Bacteria</taxon>
        <taxon>Bacillati</taxon>
        <taxon>Actinomycetota</taxon>
        <taxon>Actinomycetes</taxon>
        <taxon>Propionibacteriales</taxon>
        <taxon>Propionibacteriaceae</taxon>
        <taxon>Propionibacterium</taxon>
    </lineage>
</organism>
<evidence type="ECO:0000256" key="3">
    <source>
        <dbReference type="ARBA" id="ARBA00023163"/>
    </source>
</evidence>